<gene>
    <name evidence="3" type="ORF">B4122_3017</name>
    <name evidence="4" type="ORF">P5633_19950</name>
    <name evidence="2" type="ORF">SC09_Contig25orf00094</name>
</gene>
<dbReference type="EMBL" id="CP120576">
    <property type="protein sequence ID" value="WEY84505.1"/>
    <property type="molecule type" value="Genomic_DNA"/>
</dbReference>
<sequence>MGNEIKFDLPEVEKAITKLKNATEVIKVSIPTNLTDHNNLDVTKKLNALNNKLNKLAEKYASSLNKQISQTEQLVRSMQETDEVLSKSITNK</sequence>
<dbReference type="Proteomes" id="UP000032247">
    <property type="component" value="Unassembled WGS sequence"/>
</dbReference>
<evidence type="ECO:0000313" key="6">
    <source>
        <dbReference type="Proteomes" id="UP000076442"/>
    </source>
</evidence>
<dbReference type="Proteomes" id="UP001214898">
    <property type="component" value="Chromosome"/>
</dbReference>
<dbReference type="Pfam" id="PF17279">
    <property type="entry name" value="DUF5344"/>
    <property type="match status" value="1"/>
</dbReference>
<keyword evidence="1" id="KW-0175">Coiled coil</keyword>
<reference evidence="3 6" key="2">
    <citation type="submission" date="2015-09" db="EMBL/GenBank/DDBJ databases">
        <title>Spore heat resistance.</title>
        <authorList>
            <person name="Boekhorst J."/>
            <person name="Berendsen E.M."/>
            <person name="Wells-Bennik M.H."/>
            <person name="Kuipers O.P."/>
        </authorList>
    </citation>
    <scope>NUCLEOTIDE SEQUENCE [LARGE SCALE GENOMIC DNA]</scope>
    <source>
        <strain evidence="3 6">B4122</strain>
    </source>
</reference>
<dbReference type="InterPro" id="IPR046318">
    <property type="entry name" value="DUF5344"/>
</dbReference>
<dbReference type="EMBL" id="LJZV01000014">
    <property type="protein sequence ID" value="KZD90938.1"/>
    <property type="molecule type" value="Genomic_DNA"/>
</dbReference>
<protein>
    <submittedName>
        <fullName evidence="4">DUF5344 family protein</fullName>
    </submittedName>
    <submittedName>
        <fullName evidence="2">YxiC</fullName>
    </submittedName>
</protein>
<evidence type="ECO:0000256" key="1">
    <source>
        <dbReference type="SAM" id="Coils"/>
    </source>
</evidence>
<proteinExistence type="predicted"/>
<dbReference type="Proteomes" id="UP000076442">
    <property type="component" value="Unassembled WGS sequence"/>
</dbReference>
<accession>A0A0D1KNA6</accession>
<dbReference type="RefSeq" id="WP_014476178.1">
    <property type="nucleotide sequence ID" value="NZ_CAJNPP010000005.1"/>
</dbReference>
<dbReference type="AlphaFoldDB" id="A0A0D1KNA6"/>
<feature type="coiled-coil region" evidence="1">
    <location>
        <begin position="39"/>
        <end position="81"/>
    </location>
</feature>
<evidence type="ECO:0000313" key="4">
    <source>
        <dbReference type="EMBL" id="WEY84505.1"/>
    </source>
</evidence>
<evidence type="ECO:0000313" key="5">
    <source>
        <dbReference type="Proteomes" id="UP000032247"/>
    </source>
</evidence>
<reference evidence="2 5" key="1">
    <citation type="submission" date="2014-12" db="EMBL/GenBank/DDBJ databases">
        <title>Comparative genome analysis of Bacillus coagulans HM-08, Clostridium butyricum HM-68, Bacillus subtilis HM-66 and Bacillus licheniformis BL-09.</title>
        <authorList>
            <person name="Zhang H."/>
        </authorList>
    </citation>
    <scope>NUCLEOTIDE SEQUENCE [LARGE SCALE GENOMIC DNA]</scope>
    <source>
        <strain evidence="2 5">HM-66</strain>
    </source>
</reference>
<name>A0A0D1KNA6_BACIU</name>
<evidence type="ECO:0000313" key="2">
    <source>
        <dbReference type="EMBL" id="KIU10390.1"/>
    </source>
</evidence>
<reference evidence="4" key="3">
    <citation type="submission" date="2023-03" db="EMBL/GenBank/DDBJ databases">
        <title>Complete genome sequences of 52 Bacillus and Priestia strains isolated from West-African fermentations and 26 reference strains from the DSMZ collection.</title>
        <authorList>
            <person name="Wiedenbein E.S."/>
            <person name="Canoy T.S."/>
            <person name="Hui Y."/>
            <person name="Parkouda C."/>
            <person name="Dawende C."/>
            <person name="Ametefe E."/>
            <person name="Jespersen L."/>
            <person name="Nielsen D.S."/>
        </authorList>
    </citation>
    <scope>NUCLEOTIDE SEQUENCE</scope>
    <source>
        <strain evidence="4">PRO56</strain>
    </source>
</reference>
<evidence type="ECO:0000313" key="3">
    <source>
        <dbReference type="EMBL" id="KZD90938.1"/>
    </source>
</evidence>
<organism evidence="2 5">
    <name type="scientific">Bacillus subtilis</name>
    <dbReference type="NCBI Taxonomy" id="1423"/>
    <lineage>
        <taxon>Bacteria</taxon>
        <taxon>Bacillati</taxon>
        <taxon>Bacillota</taxon>
        <taxon>Bacilli</taxon>
        <taxon>Bacillales</taxon>
        <taxon>Bacillaceae</taxon>
        <taxon>Bacillus</taxon>
    </lineage>
</organism>
<dbReference type="EMBL" id="JXBC01000004">
    <property type="protein sequence ID" value="KIU10390.1"/>
    <property type="molecule type" value="Genomic_DNA"/>
</dbReference>
<dbReference type="PATRIC" id="fig|1423.173.peg.2496"/>